<keyword evidence="3" id="KW-1185">Reference proteome</keyword>
<organism evidence="2 3">
    <name type="scientific">Asticcacaulis excentricus (strain ATCC 15261 / DSM 4724 / KCTC 12464 / NCIMB 9791 / VKM B-1370 / CB 48)</name>
    <dbReference type="NCBI Taxonomy" id="573065"/>
    <lineage>
        <taxon>Bacteria</taxon>
        <taxon>Pseudomonadati</taxon>
        <taxon>Pseudomonadota</taxon>
        <taxon>Alphaproteobacteria</taxon>
        <taxon>Caulobacterales</taxon>
        <taxon>Caulobacteraceae</taxon>
        <taxon>Asticcacaulis</taxon>
    </lineage>
</organism>
<keyword evidence="1" id="KW-1133">Transmembrane helix</keyword>
<dbReference type="HOGENOM" id="CLU_3394819_0_0_5"/>
<sequence length="31" mass="3729">MQVSISDFFTNKFVVVFLFFFNNLQYIYGSI</sequence>
<name>E8RNG6_ASTEC</name>
<keyword evidence="1" id="KW-0812">Transmembrane</keyword>
<reference evidence="3" key="1">
    <citation type="submission" date="2010-12" db="EMBL/GenBank/DDBJ databases">
        <title>Complete sequence of chromosome 1 of Asticcacaulis excentricus CB 48.</title>
        <authorList>
            <consortium name="US DOE Joint Genome Institute"/>
            <person name="Lucas S."/>
            <person name="Copeland A."/>
            <person name="Lapidus A."/>
            <person name="Cheng J.-F."/>
            <person name="Bruce D."/>
            <person name="Goodwin L."/>
            <person name="Pitluck S."/>
            <person name="Teshima H."/>
            <person name="Davenport K."/>
            <person name="Detter J.C."/>
            <person name="Han C."/>
            <person name="Tapia R."/>
            <person name="Land M."/>
            <person name="Hauser L."/>
            <person name="Jeffries C."/>
            <person name="Kyrpides N."/>
            <person name="Ivanova N."/>
            <person name="Ovchinnikova G."/>
            <person name="Brun Y.V."/>
            <person name="Woyke T."/>
        </authorList>
    </citation>
    <scope>NUCLEOTIDE SEQUENCE [LARGE SCALE GENOMIC DNA]</scope>
    <source>
        <strain evidence="3">ATCC 15261 / DSM 4724 / KCTC 12464 / NCIMB 9791 / VKM B-1370 / CB 48</strain>
    </source>
</reference>
<gene>
    <name evidence="2" type="ordered locus">Astex_0095</name>
</gene>
<keyword evidence="1" id="KW-0472">Membrane</keyword>
<evidence type="ECO:0000313" key="2">
    <source>
        <dbReference type="EMBL" id="ADU11797.1"/>
    </source>
</evidence>
<dbReference type="AlphaFoldDB" id="E8RNG6"/>
<protein>
    <submittedName>
        <fullName evidence="2">Uncharacterized protein</fullName>
    </submittedName>
</protein>
<feature type="transmembrane region" description="Helical" evidence="1">
    <location>
        <begin position="12"/>
        <end position="28"/>
    </location>
</feature>
<accession>E8RNG6</accession>
<proteinExistence type="predicted"/>
<evidence type="ECO:0000313" key="3">
    <source>
        <dbReference type="Proteomes" id="UP000001492"/>
    </source>
</evidence>
<dbReference type="Proteomes" id="UP000001492">
    <property type="component" value="Chromosome 1"/>
</dbReference>
<dbReference type="KEGG" id="aex:Astex_0095"/>
<dbReference type="EMBL" id="CP002395">
    <property type="protein sequence ID" value="ADU11797.1"/>
    <property type="molecule type" value="Genomic_DNA"/>
</dbReference>
<evidence type="ECO:0000256" key="1">
    <source>
        <dbReference type="SAM" id="Phobius"/>
    </source>
</evidence>